<dbReference type="AlphaFoldDB" id="A0A1G8UN18"/>
<accession>A0A1G8UN18</accession>
<dbReference type="EMBL" id="FNFF01000001">
    <property type="protein sequence ID" value="SDJ55119.1"/>
    <property type="molecule type" value="Genomic_DNA"/>
</dbReference>
<feature type="compositionally biased region" description="Basic and acidic residues" evidence="1">
    <location>
        <begin position="214"/>
        <end position="228"/>
    </location>
</feature>
<keyword evidence="3" id="KW-1185">Reference proteome</keyword>
<dbReference type="RefSeq" id="WP_093607341.1">
    <property type="nucleotide sequence ID" value="NZ_FNFF01000001.1"/>
</dbReference>
<name>A0A1G8UN18_9ACTN</name>
<evidence type="ECO:0000256" key="1">
    <source>
        <dbReference type="SAM" id="MobiDB-lite"/>
    </source>
</evidence>
<evidence type="ECO:0000313" key="2">
    <source>
        <dbReference type="EMBL" id="SDJ55119.1"/>
    </source>
</evidence>
<dbReference type="Proteomes" id="UP000199155">
    <property type="component" value="Unassembled WGS sequence"/>
</dbReference>
<organism evidence="2 3">
    <name type="scientific">Streptomyces indicus</name>
    <dbReference type="NCBI Taxonomy" id="417292"/>
    <lineage>
        <taxon>Bacteria</taxon>
        <taxon>Bacillati</taxon>
        <taxon>Actinomycetota</taxon>
        <taxon>Actinomycetes</taxon>
        <taxon>Kitasatosporales</taxon>
        <taxon>Streptomycetaceae</taxon>
        <taxon>Streptomyces</taxon>
    </lineage>
</organism>
<feature type="region of interest" description="Disordered" evidence="1">
    <location>
        <begin position="511"/>
        <end position="558"/>
    </location>
</feature>
<feature type="compositionally biased region" description="Basic and acidic residues" evidence="1">
    <location>
        <begin position="511"/>
        <end position="537"/>
    </location>
</feature>
<proteinExistence type="predicted"/>
<dbReference type="SUPFAM" id="SSF53474">
    <property type="entry name" value="alpha/beta-Hydrolases"/>
    <property type="match status" value="1"/>
</dbReference>
<evidence type="ECO:0008006" key="4">
    <source>
        <dbReference type="Google" id="ProtNLM"/>
    </source>
</evidence>
<dbReference type="STRING" id="417292.SAMN05421806_101954"/>
<evidence type="ECO:0000313" key="3">
    <source>
        <dbReference type="Proteomes" id="UP000199155"/>
    </source>
</evidence>
<feature type="region of interest" description="Disordered" evidence="1">
    <location>
        <begin position="214"/>
        <end position="278"/>
    </location>
</feature>
<reference evidence="2 3" key="1">
    <citation type="submission" date="2016-10" db="EMBL/GenBank/DDBJ databases">
        <authorList>
            <person name="de Groot N.N."/>
        </authorList>
    </citation>
    <scope>NUCLEOTIDE SEQUENCE [LARGE SCALE GENOMIC DNA]</scope>
    <source>
        <strain evidence="2 3">CGMCC 4.5727</strain>
    </source>
</reference>
<protein>
    <recommendedName>
        <fullName evidence="4">Serine-threonine protein kinase</fullName>
    </recommendedName>
</protein>
<sequence>MTGRAHEASGSGSWTSGGGAHGIWEFDARGEIDAGERDRLIAALREEDPRDVVVLAHDWHNDRALAARFDELFAQLLRAEVPGAAPTFVGVRWPVMRFPDESAPHVPEETRRSARAALPALDEATARALAAAYPESTEAVERLCDLLARRPAAHPALDDFGSELRRMAELPLTDARAEFATDAEGDALPQHDPVILFDDTAAVCGEFATALDEAHEAVEADRRRPERTEEQEEPAGGQVSHHGTLAESAVLGPRAADPPSPRLQEPGPTQTAGGFGSDRYETDYADLWRGAHELLRQVAGHTFRRRAGVVGAYGLAPVLGLLAQALPQARIHLVGHGFGARLVAFAVRCQPEGSRTVSSLVLLQGALSHFAFADHMPHQMRGSGVLADCEHRMSGPIVCCYSHYDLELALMHPLATRMVGDSASIVGLDRKWGALGHDGAQAAASFTATTLDEVLRHGMGDRRCLNVDVSAVVREGDAPAGAHHDVLRPELARLVALSAGLLGEVRSGVEERNGVEEWNGGEERDGGEGQGDGEGHPRPAARSGGRTNGSSSDARGGE</sequence>
<gene>
    <name evidence="2" type="ORF">SAMN05421806_101954</name>
</gene>
<feature type="compositionally biased region" description="Polar residues" evidence="1">
    <location>
        <begin position="548"/>
        <end position="558"/>
    </location>
</feature>
<dbReference type="OrthoDB" id="280053at2"/>
<dbReference type="InterPro" id="IPR029058">
    <property type="entry name" value="AB_hydrolase_fold"/>
</dbReference>